<dbReference type="PANTHER" id="PTHR30437">
    <property type="entry name" value="TRANSCRIPTION ELONGATION FACTOR GREA"/>
    <property type="match status" value="1"/>
</dbReference>
<feature type="domain" description="Transcription elongation factor GreA/GreB C-terminal" evidence="9">
    <location>
        <begin position="83"/>
        <end position="157"/>
    </location>
</feature>
<dbReference type="InterPro" id="IPR023459">
    <property type="entry name" value="Tscrpt_elong_fac_GreA/B_fam"/>
</dbReference>
<gene>
    <name evidence="8 11" type="primary">greA</name>
    <name evidence="11" type="ORF">ACFSW7_07930</name>
</gene>
<dbReference type="Proteomes" id="UP001597492">
    <property type="component" value="Unassembled WGS sequence"/>
</dbReference>
<dbReference type="SUPFAM" id="SSF54534">
    <property type="entry name" value="FKBP-like"/>
    <property type="match status" value="1"/>
</dbReference>
<evidence type="ECO:0000313" key="11">
    <source>
        <dbReference type="EMBL" id="MFD2758305.1"/>
    </source>
</evidence>
<proteinExistence type="inferred from homology"/>
<dbReference type="PANTHER" id="PTHR30437:SF4">
    <property type="entry name" value="TRANSCRIPTION ELONGATION FACTOR GREA"/>
    <property type="match status" value="1"/>
</dbReference>
<dbReference type="Gene3D" id="1.10.287.180">
    <property type="entry name" value="Transcription elongation factor, GreA/GreB, N-terminal domain"/>
    <property type="match status" value="1"/>
</dbReference>
<dbReference type="PIRSF" id="PIRSF006092">
    <property type="entry name" value="GreA_GreB"/>
    <property type="match status" value="1"/>
</dbReference>
<name>A0ABW5V132_9MICO</name>
<keyword evidence="11" id="KW-0648">Protein biosynthesis</keyword>
<evidence type="ECO:0000259" key="9">
    <source>
        <dbReference type="Pfam" id="PF01272"/>
    </source>
</evidence>
<evidence type="ECO:0000256" key="4">
    <source>
        <dbReference type="ARBA" id="ARBA00023125"/>
    </source>
</evidence>
<dbReference type="EMBL" id="JBHUNE010000006">
    <property type="protein sequence ID" value="MFD2758305.1"/>
    <property type="molecule type" value="Genomic_DNA"/>
</dbReference>
<feature type="domain" description="Transcription elongation factor GreA/GreB N-terminal" evidence="10">
    <location>
        <begin position="8"/>
        <end position="77"/>
    </location>
</feature>
<keyword evidence="12" id="KW-1185">Reference proteome</keyword>
<dbReference type="Pfam" id="PF03449">
    <property type="entry name" value="GreA_GreB_N"/>
    <property type="match status" value="1"/>
</dbReference>
<dbReference type="PROSITE" id="PS00829">
    <property type="entry name" value="GREAB_1"/>
    <property type="match status" value="1"/>
</dbReference>
<evidence type="ECO:0000256" key="5">
    <source>
        <dbReference type="ARBA" id="ARBA00023163"/>
    </source>
</evidence>
<dbReference type="Pfam" id="PF01272">
    <property type="entry name" value="GreA_GreB"/>
    <property type="match status" value="1"/>
</dbReference>
<evidence type="ECO:0000259" key="10">
    <source>
        <dbReference type="Pfam" id="PF03449"/>
    </source>
</evidence>
<accession>A0ABW5V132</accession>
<dbReference type="SUPFAM" id="SSF46557">
    <property type="entry name" value="GreA transcript cleavage protein, N-terminal domain"/>
    <property type="match status" value="1"/>
</dbReference>
<sequence>MTTSEPTWLTQAAYDRYAEELEFLTTTRRVEIAKEIQEAREDGDLKENAGYHAAKDEQGQIESRIVELEALLKSAEVHEAPQASGRVELGTVVSAKVAGRDQRFLYASTELQGETDLRIFSPESPIGKVIDGLKIGEKASYEAPNGQQVEVEITNVETFES</sequence>
<dbReference type="InterPro" id="IPR001437">
    <property type="entry name" value="Tscrpt_elong_fac_GreA/B_C"/>
</dbReference>
<dbReference type="Gene3D" id="3.10.50.30">
    <property type="entry name" value="Transcription elongation factor, GreA/GreB, C-terminal domain"/>
    <property type="match status" value="1"/>
</dbReference>
<dbReference type="InterPro" id="IPR018151">
    <property type="entry name" value="TF_GreA/GreB_CS"/>
</dbReference>
<organism evidence="11 12">
    <name type="scientific">Gulosibacter faecalis</name>
    <dbReference type="NCBI Taxonomy" id="272240"/>
    <lineage>
        <taxon>Bacteria</taxon>
        <taxon>Bacillati</taxon>
        <taxon>Actinomycetota</taxon>
        <taxon>Actinomycetes</taxon>
        <taxon>Micrococcales</taxon>
        <taxon>Microbacteriaceae</taxon>
        <taxon>Gulosibacter</taxon>
    </lineage>
</organism>
<reference evidence="12" key="1">
    <citation type="journal article" date="2019" name="Int. J. Syst. Evol. Microbiol.">
        <title>The Global Catalogue of Microorganisms (GCM) 10K type strain sequencing project: providing services to taxonomists for standard genome sequencing and annotation.</title>
        <authorList>
            <consortium name="The Broad Institute Genomics Platform"/>
            <consortium name="The Broad Institute Genome Sequencing Center for Infectious Disease"/>
            <person name="Wu L."/>
            <person name="Ma J."/>
        </authorList>
    </citation>
    <scope>NUCLEOTIDE SEQUENCE [LARGE SCALE GENOMIC DNA]</scope>
    <source>
        <strain evidence="12">TISTR 1514</strain>
    </source>
</reference>
<evidence type="ECO:0000313" key="12">
    <source>
        <dbReference type="Proteomes" id="UP001597492"/>
    </source>
</evidence>
<evidence type="ECO:0000256" key="3">
    <source>
        <dbReference type="ARBA" id="ARBA00023015"/>
    </source>
</evidence>
<dbReference type="RefSeq" id="WP_019619482.1">
    <property type="nucleotide sequence ID" value="NZ_JBHUNE010000006.1"/>
</dbReference>
<dbReference type="InterPro" id="IPR028624">
    <property type="entry name" value="Tscrpt_elong_fac_GreA/B"/>
</dbReference>
<evidence type="ECO:0000256" key="2">
    <source>
        <dbReference type="ARBA" id="ARBA00013729"/>
    </source>
</evidence>
<dbReference type="HAMAP" id="MF_00105">
    <property type="entry name" value="GreA_GreB"/>
    <property type="match status" value="1"/>
</dbReference>
<dbReference type="InterPro" id="IPR036953">
    <property type="entry name" value="GreA/GreB_C_sf"/>
</dbReference>
<dbReference type="InterPro" id="IPR022691">
    <property type="entry name" value="Tscrpt_elong_fac_GreA/B_N"/>
</dbReference>
<keyword evidence="3 8" id="KW-0805">Transcription regulation</keyword>
<keyword evidence="11" id="KW-0251">Elongation factor</keyword>
<comment type="caution">
    <text evidence="11">The sequence shown here is derived from an EMBL/GenBank/DDBJ whole genome shotgun (WGS) entry which is preliminary data.</text>
</comment>
<comment type="function">
    <text evidence="6 8">Necessary for efficient RNA polymerase transcription elongation past template-encoded arresting sites. The arresting sites in DNA have the property of trapping a certain fraction of elongating RNA polymerases that pass through, resulting in locked ternary complexes. Cleavage of the nascent transcript by cleavage factors such as GreA or GreB allows the resumption of elongation from the new 3'terminus. GreA releases sequences of 2 to 3 nucleotides.</text>
</comment>
<evidence type="ECO:0000256" key="7">
    <source>
        <dbReference type="ARBA" id="ARBA00030776"/>
    </source>
</evidence>
<keyword evidence="5 8" id="KW-0804">Transcription</keyword>
<protein>
    <recommendedName>
        <fullName evidence="2 8">Transcription elongation factor GreA</fullName>
    </recommendedName>
    <alternativeName>
        <fullName evidence="7 8">Transcript cleavage factor GreA</fullName>
    </alternativeName>
</protein>
<evidence type="ECO:0000256" key="1">
    <source>
        <dbReference type="ARBA" id="ARBA00008213"/>
    </source>
</evidence>
<keyword evidence="4 8" id="KW-0238">DNA-binding</keyword>
<dbReference type="InterPro" id="IPR036805">
    <property type="entry name" value="Tscrpt_elong_fac_GreA/B_N_sf"/>
</dbReference>
<dbReference type="NCBIfam" id="NF001262">
    <property type="entry name" value="PRK00226.1-3"/>
    <property type="match status" value="1"/>
</dbReference>
<evidence type="ECO:0000256" key="6">
    <source>
        <dbReference type="ARBA" id="ARBA00024916"/>
    </source>
</evidence>
<evidence type="ECO:0000256" key="8">
    <source>
        <dbReference type="HAMAP-Rule" id="MF_00105"/>
    </source>
</evidence>
<comment type="similarity">
    <text evidence="1 8">Belongs to the GreA/GreB family.</text>
</comment>
<dbReference type="GO" id="GO:0003746">
    <property type="term" value="F:translation elongation factor activity"/>
    <property type="evidence" value="ECO:0007669"/>
    <property type="project" value="UniProtKB-KW"/>
</dbReference>